<dbReference type="EMBL" id="JAENGZ010001244">
    <property type="protein sequence ID" value="KAG6949497.1"/>
    <property type="molecule type" value="Genomic_DNA"/>
</dbReference>
<protein>
    <submittedName>
        <fullName evidence="1">Uncharacterized protein</fullName>
    </submittedName>
</protein>
<reference evidence="1" key="1">
    <citation type="submission" date="2021-01" db="EMBL/GenBank/DDBJ databases">
        <title>Phytophthora aleatoria, a newly-described species from Pinus radiata is distinct from Phytophthora cactorum isolates based on comparative genomics.</title>
        <authorList>
            <person name="Mcdougal R."/>
            <person name="Panda P."/>
            <person name="Williams N."/>
            <person name="Studholme D.J."/>
        </authorList>
    </citation>
    <scope>NUCLEOTIDE SEQUENCE</scope>
    <source>
        <strain evidence="1">NZFS 3830</strain>
    </source>
</reference>
<gene>
    <name evidence="1" type="ORF">JG687_00014830</name>
</gene>
<evidence type="ECO:0000313" key="2">
    <source>
        <dbReference type="Proteomes" id="UP000688947"/>
    </source>
</evidence>
<comment type="caution">
    <text evidence="1">The sequence shown here is derived from an EMBL/GenBank/DDBJ whole genome shotgun (WGS) entry which is preliminary data.</text>
</comment>
<dbReference type="AlphaFoldDB" id="A0A8T1TVH0"/>
<accession>A0A8T1TVH0</accession>
<evidence type="ECO:0000313" key="1">
    <source>
        <dbReference type="EMBL" id="KAG6949497.1"/>
    </source>
</evidence>
<name>A0A8T1TVH0_9STRA</name>
<proteinExistence type="predicted"/>
<sequence>RENQNRDCGRSLRPRYIAPSRAQKGTAAARLASLDGQGPAKPSMTVRTQSFSILFPRRC</sequence>
<organism evidence="1 2">
    <name type="scientific">Phytophthora cactorum</name>
    <dbReference type="NCBI Taxonomy" id="29920"/>
    <lineage>
        <taxon>Eukaryota</taxon>
        <taxon>Sar</taxon>
        <taxon>Stramenopiles</taxon>
        <taxon>Oomycota</taxon>
        <taxon>Peronosporomycetes</taxon>
        <taxon>Peronosporales</taxon>
        <taxon>Peronosporaceae</taxon>
        <taxon>Phytophthora</taxon>
    </lineage>
</organism>
<dbReference type="Proteomes" id="UP000688947">
    <property type="component" value="Unassembled WGS sequence"/>
</dbReference>
<feature type="non-terminal residue" evidence="1">
    <location>
        <position position="1"/>
    </location>
</feature>